<name>A0A1X7BSN1_9RHOB</name>
<dbReference type="OrthoDB" id="8279740at2"/>
<dbReference type="AlphaFoldDB" id="A0A1X7BSN1"/>
<protein>
    <recommendedName>
        <fullName evidence="1">4Fe-4S ferredoxin-type domain-containing protein</fullName>
    </recommendedName>
</protein>
<dbReference type="InterPro" id="IPR017896">
    <property type="entry name" value="4Fe4S_Fe-S-bd"/>
</dbReference>
<feature type="domain" description="4Fe-4S ferredoxin-type" evidence="1">
    <location>
        <begin position="134"/>
        <end position="165"/>
    </location>
</feature>
<dbReference type="EMBL" id="FWXB01000009">
    <property type="protein sequence ID" value="SMC12696.1"/>
    <property type="molecule type" value="Genomic_DNA"/>
</dbReference>
<dbReference type="PROSITE" id="PS51379">
    <property type="entry name" value="4FE4S_FER_2"/>
    <property type="match status" value="1"/>
</dbReference>
<reference evidence="2 3" key="1">
    <citation type="submission" date="2017-03" db="EMBL/GenBank/DDBJ databases">
        <authorList>
            <person name="Afonso C.L."/>
            <person name="Miller P.J."/>
            <person name="Scott M.A."/>
            <person name="Spackman E."/>
            <person name="Goraichik I."/>
            <person name="Dimitrov K.M."/>
            <person name="Suarez D.L."/>
            <person name="Swayne D.E."/>
        </authorList>
    </citation>
    <scope>NUCLEOTIDE SEQUENCE [LARGE SCALE GENOMIC DNA]</scope>
    <source>
        <strain evidence="2 3">CECT 7745</strain>
    </source>
</reference>
<gene>
    <name evidence="2" type="ORF">ROA7745_02526</name>
</gene>
<evidence type="ECO:0000313" key="3">
    <source>
        <dbReference type="Proteomes" id="UP000193224"/>
    </source>
</evidence>
<dbReference type="SUPFAM" id="SSF54862">
    <property type="entry name" value="4Fe-4S ferredoxins"/>
    <property type="match status" value="1"/>
</dbReference>
<dbReference type="Proteomes" id="UP000193224">
    <property type="component" value="Unassembled WGS sequence"/>
</dbReference>
<sequence length="213" mass="23290">MNFQEIGIAAEKHQLAIYGVLHPAPEDVPEDVQTLVLLGPDEPGFWAYFTTSPEYQDGQPDPIDRWSARVIGDLANKLTAKALFPFGGPPHQPFISWARQSGRAHVSPVGMLVHDVAGLWTSYRGALGLSEWLELPETAPNPCLSCEAQPCRTACPVGALQPEFYDVPACKADLDRPENDCMAKGCAARRACPVGQGFQRTEAQSAFHMEAFR</sequence>
<proteinExistence type="predicted"/>
<accession>A0A1X7BSN1</accession>
<evidence type="ECO:0000259" key="1">
    <source>
        <dbReference type="PROSITE" id="PS51379"/>
    </source>
</evidence>
<organism evidence="2 3">
    <name type="scientific">Roseovarius aestuarii</name>
    <dbReference type="NCBI Taxonomy" id="475083"/>
    <lineage>
        <taxon>Bacteria</taxon>
        <taxon>Pseudomonadati</taxon>
        <taxon>Pseudomonadota</taxon>
        <taxon>Alphaproteobacteria</taxon>
        <taxon>Rhodobacterales</taxon>
        <taxon>Roseobacteraceae</taxon>
        <taxon>Roseovarius</taxon>
    </lineage>
</organism>
<evidence type="ECO:0000313" key="2">
    <source>
        <dbReference type="EMBL" id="SMC12696.1"/>
    </source>
</evidence>
<dbReference type="RefSeq" id="WP_085800650.1">
    <property type="nucleotide sequence ID" value="NZ_FWXB01000009.1"/>
</dbReference>
<keyword evidence="3" id="KW-1185">Reference proteome</keyword>